<evidence type="ECO:0000256" key="2">
    <source>
        <dbReference type="ARBA" id="ARBA00007362"/>
    </source>
</evidence>
<keyword evidence="4 6" id="KW-1133">Transmembrane helix</keyword>
<dbReference type="AlphaFoldDB" id="F5RGE6"/>
<dbReference type="SUPFAM" id="SSF103481">
    <property type="entry name" value="Multidrug resistance efflux transporter EmrE"/>
    <property type="match status" value="2"/>
</dbReference>
<dbReference type="eggNOG" id="COG0697">
    <property type="taxonomic scope" value="Bacteria"/>
</dbReference>
<feature type="transmembrane region" description="Helical" evidence="6">
    <location>
        <begin position="212"/>
        <end position="232"/>
    </location>
</feature>
<evidence type="ECO:0000313" key="8">
    <source>
        <dbReference type="EMBL" id="EGK70338.1"/>
    </source>
</evidence>
<dbReference type="STRING" id="1000565.METUNv1_03243"/>
<feature type="transmembrane region" description="Helical" evidence="6">
    <location>
        <begin position="265"/>
        <end position="283"/>
    </location>
</feature>
<reference evidence="8 9" key="1">
    <citation type="journal article" date="2011" name="J. Bacteriol.">
        <title>Genome sequence of Methyloversatilis universalis FAM5T, a methylotrophic representative of the order Rhodocyclales.</title>
        <authorList>
            <person name="Kittichotirat W."/>
            <person name="Good N.M."/>
            <person name="Hall R."/>
            <person name="Bringel F."/>
            <person name="Lajus A."/>
            <person name="Medigue C."/>
            <person name="Smalley N.E."/>
            <person name="Beck D."/>
            <person name="Bumgarner R."/>
            <person name="Vuilleumier S."/>
            <person name="Kalyuzhnaya M.G."/>
        </authorList>
    </citation>
    <scope>NUCLEOTIDE SEQUENCE [LARGE SCALE GENOMIC DNA]</scope>
    <source>
        <strain evidence="9">ATCC BAA-1314 / JCM 13912 / FAM5</strain>
    </source>
</reference>
<evidence type="ECO:0000256" key="6">
    <source>
        <dbReference type="SAM" id="Phobius"/>
    </source>
</evidence>
<accession>F5RGE6</accession>
<dbReference type="InterPro" id="IPR000620">
    <property type="entry name" value="EamA_dom"/>
</dbReference>
<keyword evidence="5 6" id="KW-0472">Membrane</keyword>
<feature type="transmembrane region" description="Helical" evidence="6">
    <location>
        <begin position="146"/>
        <end position="168"/>
    </location>
</feature>
<keyword evidence="9" id="KW-1185">Reference proteome</keyword>
<dbReference type="OrthoDB" id="9809509at2"/>
<feature type="transmembrane region" description="Helical" evidence="6">
    <location>
        <begin position="66"/>
        <end position="84"/>
    </location>
</feature>
<dbReference type="InterPro" id="IPR050638">
    <property type="entry name" value="AA-Vitamin_Transporters"/>
</dbReference>
<dbReference type="GO" id="GO:0016020">
    <property type="term" value="C:membrane"/>
    <property type="evidence" value="ECO:0007669"/>
    <property type="project" value="UniProtKB-SubCell"/>
</dbReference>
<feature type="transmembrane region" description="Helical" evidence="6">
    <location>
        <begin position="120"/>
        <end position="140"/>
    </location>
</feature>
<comment type="subcellular location">
    <subcellularLocation>
        <location evidence="1">Membrane</location>
        <topology evidence="1">Multi-pass membrane protein</topology>
    </subcellularLocation>
</comment>
<proteinExistence type="inferred from homology"/>
<gene>
    <name evidence="8" type="ORF">METUNv1_03243</name>
</gene>
<evidence type="ECO:0000256" key="1">
    <source>
        <dbReference type="ARBA" id="ARBA00004141"/>
    </source>
</evidence>
<evidence type="ECO:0000259" key="7">
    <source>
        <dbReference type="Pfam" id="PF00892"/>
    </source>
</evidence>
<feature type="domain" description="EamA" evidence="7">
    <location>
        <begin position="154"/>
        <end position="282"/>
    </location>
</feature>
<dbReference type="EMBL" id="AFHG01000057">
    <property type="protein sequence ID" value="EGK70338.1"/>
    <property type="molecule type" value="Genomic_DNA"/>
</dbReference>
<evidence type="ECO:0000256" key="3">
    <source>
        <dbReference type="ARBA" id="ARBA00022692"/>
    </source>
</evidence>
<dbReference type="RefSeq" id="WP_008063512.1">
    <property type="nucleotide sequence ID" value="NZ_AFHG01000057.1"/>
</dbReference>
<comment type="similarity">
    <text evidence="2">Belongs to the EamA transporter family.</text>
</comment>
<dbReference type="Pfam" id="PF00892">
    <property type="entry name" value="EamA"/>
    <property type="match status" value="2"/>
</dbReference>
<organism evidence="8 9">
    <name type="scientific">Methyloversatilis universalis (strain ATCC BAA-1314 / DSM 25237 / JCM 13912 / CCUG 52030 / FAM5)</name>
    <dbReference type="NCBI Taxonomy" id="1000565"/>
    <lineage>
        <taxon>Bacteria</taxon>
        <taxon>Pseudomonadati</taxon>
        <taxon>Pseudomonadota</taxon>
        <taxon>Betaproteobacteria</taxon>
        <taxon>Nitrosomonadales</taxon>
        <taxon>Sterolibacteriaceae</taxon>
        <taxon>Methyloversatilis</taxon>
    </lineage>
</organism>
<feature type="domain" description="EamA" evidence="7">
    <location>
        <begin position="3"/>
        <end position="135"/>
    </location>
</feature>
<feature type="transmembrane region" description="Helical" evidence="6">
    <location>
        <begin position="90"/>
        <end position="108"/>
    </location>
</feature>
<feature type="transmembrane region" description="Helical" evidence="6">
    <location>
        <begin position="239"/>
        <end position="259"/>
    </location>
</feature>
<dbReference type="InterPro" id="IPR037185">
    <property type="entry name" value="EmrE-like"/>
</dbReference>
<name>F5RGE6_METUF</name>
<evidence type="ECO:0000256" key="5">
    <source>
        <dbReference type="ARBA" id="ARBA00023136"/>
    </source>
</evidence>
<comment type="caution">
    <text evidence="8">The sequence shown here is derived from an EMBL/GenBank/DDBJ whole genome shotgun (WGS) entry which is preliminary data.</text>
</comment>
<feature type="transmembrane region" description="Helical" evidence="6">
    <location>
        <begin position="31"/>
        <end position="54"/>
    </location>
</feature>
<dbReference type="Proteomes" id="UP000005019">
    <property type="component" value="Unassembled WGS sequence"/>
</dbReference>
<protein>
    <submittedName>
        <fullName evidence="8">Transmembrane protein</fullName>
    </submittedName>
</protein>
<sequence length="286" mass="29013">MSALLAPVLFVLVWSTGFIVARAIDGAAAPGLFLCARFVLTTLLFGGIAFAAGARWPARDQWPTHLIAGALLQGVYMGGGYWAVSHGLSPAVMALLATLQPMLTALVAQRLFGEPLGRHFWGGLLAGALGVGLVLAPHLATVGPEALSPGVLAVALLSVAAITAGTLIQKTSIAATDLSSSSALQNAAGALVTGVAALLLGESLWVPGVALWGALAWAVLGLSAIGSTLLVWMVRQGSAARVSVLVLLVPPLAAVQAALLFGERLSPLQIGGFALALGGVLLCRRR</sequence>
<evidence type="ECO:0000256" key="4">
    <source>
        <dbReference type="ARBA" id="ARBA00022989"/>
    </source>
</evidence>
<dbReference type="PANTHER" id="PTHR32322">
    <property type="entry name" value="INNER MEMBRANE TRANSPORTER"/>
    <property type="match status" value="1"/>
</dbReference>
<keyword evidence="3 6" id="KW-0812">Transmembrane</keyword>
<dbReference type="PANTHER" id="PTHR32322:SF2">
    <property type="entry name" value="EAMA DOMAIN-CONTAINING PROTEIN"/>
    <property type="match status" value="1"/>
</dbReference>
<feature type="transmembrane region" description="Helical" evidence="6">
    <location>
        <begin position="188"/>
        <end position="206"/>
    </location>
</feature>
<evidence type="ECO:0000313" key="9">
    <source>
        <dbReference type="Proteomes" id="UP000005019"/>
    </source>
</evidence>